<feature type="region of interest" description="Disordered" evidence="2">
    <location>
        <begin position="1"/>
        <end position="138"/>
    </location>
</feature>
<dbReference type="Proteomes" id="UP001472866">
    <property type="component" value="Chromosome 08"/>
</dbReference>
<evidence type="ECO:0000313" key="3">
    <source>
        <dbReference type="EMBL" id="WZN63653.1"/>
    </source>
</evidence>
<reference evidence="3 4" key="1">
    <citation type="submission" date="2024-03" db="EMBL/GenBank/DDBJ databases">
        <title>Complete genome sequence of the green alga Chloropicon roscoffensis RCC1871.</title>
        <authorList>
            <person name="Lemieux C."/>
            <person name="Pombert J.-F."/>
            <person name="Otis C."/>
            <person name="Turmel M."/>
        </authorList>
    </citation>
    <scope>NUCLEOTIDE SEQUENCE [LARGE SCALE GENOMIC DNA]</scope>
    <source>
        <strain evidence="3 4">RCC1871</strain>
    </source>
</reference>
<feature type="region of interest" description="Disordered" evidence="2">
    <location>
        <begin position="155"/>
        <end position="195"/>
    </location>
</feature>
<dbReference type="AlphaFoldDB" id="A0AAX4PBS0"/>
<gene>
    <name evidence="3" type="ORF">HKI87_08g52020</name>
</gene>
<proteinExistence type="predicted"/>
<protein>
    <submittedName>
        <fullName evidence="3">Uncharacterized protein</fullName>
    </submittedName>
</protein>
<name>A0AAX4PBS0_9CHLO</name>
<organism evidence="3 4">
    <name type="scientific">Chloropicon roscoffensis</name>
    <dbReference type="NCBI Taxonomy" id="1461544"/>
    <lineage>
        <taxon>Eukaryota</taxon>
        <taxon>Viridiplantae</taxon>
        <taxon>Chlorophyta</taxon>
        <taxon>Chloropicophyceae</taxon>
        <taxon>Chloropicales</taxon>
        <taxon>Chloropicaceae</taxon>
        <taxon>Chloropicon</taxon>
    </lineage>
</organism>
<dbReference type="EMBL" id="CP151508">
    <property type="protein sequence ID" value="WZN63653.1"/>
    <property type="molecule type" value="Genomic_DNA"/>
</dbReference>
<evidence type="ECO:0000313" key="4">
    <source>
        <dbReference type="Proteomes" id="UP001472866"/>
    </source>
</evidence>
<feature type="coiled-coil region" evidence="1">
    <location>
        <begin position="252"/>
        <end position="279"/>
    </location>
</feature>
<evidence type="ECO:0000256" key="2">
    <source>
        <dbReference type="SAM" id="MobiDB-lite"/>
    </source>
</evidence>
<keyword evidence="1" id="KW-0175">Coiled coil</keyword>
<sequence>MEGETQNAPRPSSSGGRHLLARSGSLSGETLFVRVDPSNPRVVMEPRLYRRIERRRGKNEKKDKPKNKGRERYRASCFLLSPAPSPDEDEAAGKKGSPPPYRRWHRRNLPSPSPPRPRTPMQTWIPKSKSWAKGARTSSWADCEDLVARMDALWGGTRVEDPEATKRKPPSPSLPPRLPLSSIENLASGPASPDPFTVFSALPKGASRALLSSETPSPVPKGGAARREFLDSLATVDLTLAPEISGEACRRRQRRRDQKRELLRRLDSLEGRILEEAGEALLPRRLQDKLEVLASAPGR</sequence>
<accession>A0AAX4PBS0</accession>
<keyword evidence="4" id="KW-1185">Reference proteome</keyword>
<evidence type="ECO:0000256" key="1">
    <source>
        <dbReference type="SAM" id="Coils"/>
    </source>
</evidence>
<feature type="compositionally biased region" description="Polar residues" evidence="2">
    <location>
        <begin position="1"/>
        <end position="15"/>
    </location>
</feature>
<feature type="compositionally biased region" description="Basic and acidic residues" evidence="2">
    <location>
        <begin position="60"/>
        <end position="74"/>
    </location>
</feature>